<dbReference type="SUPFAM" id="SSF101690">
    <property type="entry name" value="PAZ domain"/>
    <property type="match status" value="1"/>
</dbReference>
<organism evidence="5 6">
    <name type="scientific">Ambispora gerdemannii</name>
    <dbReference type="NCBI Taxonomy" id="144530"/>
    <lineage>
        <taxon>Eukaryota</taxon>
        <taxon>Fungi</taxon>
        <taxon>Fungi incertae sedis</taxon>
        <taxon>Mucoromycota</taxon>
        <taxon>Glomeromycotina</taxon>
        <taxon>Glomeromycetes</taxon>
        <taxon>Archaeosporales</taxon>
        <taxon>Ambisporaceae</taxon>
        <taxon>Ambispora</taxon>
    </lineage>
</organism>
<dbReference type="AlphaFoldDB" id="A0A9N9C3L0"/>
<dbReference type="CDD" id="cd04657">
    <property type="entry name" value="Piwi_ago-like"/>
    <property type="match status" value="1"/>
</dbReference>
<dbReference type="PANTHER" id="PTHR22891">
    <property type="entry name" value="EUKARYOTIC TRANSLATION INITIATION FACTOR 2C"/>
    <property type="match status" value="1"/>
</dbReference>
<dbReference type="InterPro" id="IPR032473">
    <property type="entry name" value="Argonaute_Mid_dom"/>
</dbReference>
<evidence type="ECO:0000256" key="1">
    <source>
        <dbReference type="RuleBase" id="RU361178"/>
    </source>
</evidence>
<sequence>MAQVQSSSSPPSDARKTVGKPTHIRANFYPVEMLPSLKIHHYDVSITPDVFPRLNRLVYDNFVRIHGAVAFGDSKPVYDGRKNLFAAKKLPLQDACSYILTLPEEDGSAQRSRRPPRRFEVKIKGTSQIQMRELQAFLHGDSQLTPSCLTAIMALDVLIRHKPSMTYATVGRSFYTSDSSQHLYGGVEVWQGYYQSARPTTGKMMINIDVSATAFYEGGPLVPIVVKALGRRSPDDLRRGIDERDRVKLEKFLKNLKIRVSHRGKEVSHRRFRINKLTEKSANQTVFQLNNEPVDVVTYFLRVYNFRLAYPFMPCVVVRRDIFLPMEVCNVIEGQRYLRKLNEKQTADMIKSTCQPPHIRANKINAGLKILNYRENEYLKEFGIKIGHEMVQPPARILPVPTINYHPSSRNHSFQPRDGVWNLRDKKVATGATLGAWAVIVFGSEHEFPIQSIRHFVRELVIICVDTGMNVPNKDPLISYANPQANITEIMKQTWLNAGNTAKAQPQLLFCILPNTGMQLYSEIKRVGDTLIGVATQCCQSKHIITAKKQYCANICIKINVKLGGMNSFLTPVDIEFVSERPTIIMGADVSHPGPGENKASITSVCGSMDSRASRYSAVTRMQNARAEIIADLSSMVKDILKIFYQTCGRKPERILFYRDGVSEGQFSAVLENELKGIQEACGSLEETYNPPITFVVVQKRHHTRFFPVTKNDADRTGNCHTGTVVDAMITHPDEYDFYLQSQAGLQGTCRPCHYQVLYDENRLGPDRLQLLSYNLCYVYVRCTRSVSMVPPVYYAHLACLRTRFHMHSINDSFSETSSTAETEEGGQRSSFVAVKPELQRVMYFM</sequence>
<dbReference type="Pfam" id="PF02171">
    <property type="entry name" value="Piwi"/>
    <property type="match status" value="1"/>
</dbReference>
<dbReference type="InterPro" id="IPR045246">
    <property type="entry name" value="Piwi_ago-like"/>
</dbReference>
<evidence type="ECO:0000256" key="2">
    <source>
        <dbReference type="SAM" id="MobiDB-lite"/>
    </source>
</evidence>
<dbReference type="SMART" id="SM00950">
    <property type="entry name" value="Piwi"/>
    <property type="match status" value="1"/>
</dbReference>
<dbReference type="InterPro" id="IPR003100">
    <property type="entry name" value="PAZ_dom"/>
</dbReference>
<dbReference type="PROSITE" id="PS50821">
    <property type="entry name" value="PAZ"/>
    <property type="match status" value="1"/>
</dbReference>
<dbReference type="PROSITE" id="PS50822">
    <property type="entry name" value="PIWI"/>
    <property type="match status" value="1"/>
</dbReference>
<accession>A0A9N9C3L0</accession>
<dbReference type="InterPro" id="IPR003165">
    <property type="entry name" value="Piwi"/>
</dbReference>
<proteinExistence type="inferred from homology"/>
<dbReference type="Pfam" id="PF08699">
    <property type="entry name" value="ArgoL1"/>
    <property type="match status" value="1"/>
</dbReference>
<reference evidence="5" key="1">
    <citation type="submission" date="2021-06" db="EMBL/GenBank/DDBJ databases">
        <authorList>
            <person name="Kallberg Y."/>
            <person name="Tangrot J."/>
            <person name="Rosling A."/>
        </authorList>
    </citation>
    <scope>NUCLEOTIDE SEQUENCE</scope>
    <source>
        <strain evidence="5">MT106</strain>
    </source>
</reference>
<dbReference type="InterPro" id="IPR014811">
    <property type="entry name" value="ArgoL1"/>
</dbReference>
<dbReference type="SMART" id="SM01163">
    <property type="entry name" value="DUF1785"/>
    <property type="match status" value="1"/>
</dbReference>
<dbReference type="SUPFAM" id="SSF53098">
    <property type="entry name" value="Ribonuclease H-like"/>
    <property type="match status" value="1"/>
</dbReference>
<name>A0A9N9C3L0_9GLOM</name>
<dbReference type="OrthoDB" id="10252740at2759"/>
<dbReference type="InterPro" id="IPR032472">
    <property type="entry name" value="ArgoL2"/>
</dbReference>
<feature type="compositionally biased region" description="Polar residues" evidence="2">
    <location>
        <begin position="1"/>
        <end position="11"/>
    </location>
</feature>
<feature type="domain" description="PAZ" evidence="3">
    <location>
        <begin position="220"/>
        <end position="333"/>
    </location>
</feature>
<dbReference type="Proteomes" id="UP000789831">
    <property type="component" value="Unassembled WGS sequence"/>
</dbReference>
<dbReference type="Gene3D" id="2.170.260.10">
    <property type="entry name" value="paz domain"/>
    <property type="match status" value="1"/>
</dbReference>
<protein>
    <submittedName>
        <fullName evidence="5">7850_t:CDS:1</fullName>
    </submittedName>
</protein>
<evidence type="ECO:0000259" key="4">
    <source>
        <dbReference type="PROSITE" id="PS50822"/>
    </source>
</evidence>
<dbReference type="SMART" id="SM00949">
    <property type="entry name" value="PAZ"/>
    <property type="match status" value="1"/>
</dbReference>
<evidence type="ECO:0000259" key="3">
    <source>
        <dbReference type="PROSITE" id="PS50821"/>
    </source>
</evidence>
<gene>
    <name evidence="5" type="ORF">AGERDE_LOCUS8442</name>
</gene>
<dbReference type="InterPro" id="IPR032474">
    <property type="entry name" value="Argonaute_N"/>
</dbReference>
<dbReference type="CDD" id="cd02846">
    <property type="entry name" value="PAZ_argonaute_like"/>
    <property type="match status" value="1"/>
</dbReference>
<dbReference type="Pfam" id="PF02170">
    <property type="entry name" value="PAZ"/>
    <property type="match status" value="1"/>
</dbReference>
<dbReference type="Gene3D" id="3.40.50.2300">
    <property type="match status" value="1"/>
</dbReference>
<evidence type="ECO:0000313" key="5">
    <source>
        <dbReference type="EMBL" id="CAG8587596.1"/>
    </source>
</evidence>
<comment type="caution">
    <text evidence="5">The sequence shown here is derived from an EMBL/GenBank/DDBJ whole genome shotgun (WGS) entry which is preliminary data.</text>
</comment>
<dbReference type="GO" id="GO:0003723">
    <property type="term" value="F:RNA binding"/>
    <property type="evidence" value="ECO:0007669"/>
    <property type="project" value="InterPro"/>
</dbReference>
<dbReference type="InterPro" id="IPR036397">
    <property type="entry name" value="RNaseH_sf"/>
</dbReference>
<dbReference type="Gene3D" id="3.30.420.10">
    <property type="entry name" value="Ribonuclease H-like superfamily/Ribonuclease H"/>
    <property type="match status" value="1"/>
</dbReference>
<feature type="region of interest" description="Disordered" evidence="2">
    <location>
        <begin position="1"/>
        <end position="21"/>
    </location>
</feature>
<evidence type="ECO:0000313" key="6">
    <source>
        <dbReference type="Proteomes" id="UP000789831"/>
    </source>
</evidence>
<dbReference type="Pfam" id="PF16486">
    <property type="entry name" value="ArgoN"/>
    <property type="match status" value="1"/>
</dbReference>
<feature type="domain" description="Piwi" evidence="4">
    <location>
        <begin position="508"/>
        <end position="808"/>
    </location>
</feature>
<comment type="similarity">
    <text evidence="1">Belongs to the argonaute family.</text>
</comment>
<keyword evidence="6" id="KW-1185">Reference proteome</keyword>
<dbReference type="EMBL" id="CAJVPL010001788">
    <property type="protein sequence ID" value="CAG8587596.1"/>
    <property type="molecule type" value="Genomic_DNA"/>
</dbReference>
<dbReference type="InterPro" id="IPR012337">
    <property type="entry name" value="RNaseH-like_sf"/>
</dbReference>
<dbReference type="Pfam" id="PF16488">
    <property type="entry name" value="ArgoL2"/>
    <property type="match status" value="1"/>
</dbReference>
<dbReference type="Pfam" id="PF16487">
    <property type="entry name" value="ArgoMid"/>
    <property type="match status" value="1"/>
</dbReference>
<dbReference type="InterPro" id="IPR036085">
    <property type="entry name" value="PAZ_dom_sf"/>
</dbReference>